<feature type="repeat" description="ANK" evidence="3">
    <location>
        <begin position="44"/>
        <end position="76"/>
    </location>
</feature>
<evidence type="ECO:0000313" key="5">
    <source>
        <dbReference type="Proteomes" id="UP000814243"/>
    </source>
</evidence>
<evidence type="ECO:0000256" key="1">
    <source>
        <dbReference type="ARBA" id="ARBA00022737"/>
    </source>
</evidence>
<dbReference type="SMART" id="SM00248">
    <property type="entry name" value="ANK"/>
    <property type="match status" value="4"/>
</dbReference>
<dbReference type="Gene3D" id="1.25.40.20">
    <property type="entry name" value="Ankyrin repeat-containing domain"/>
    <property type="match status" value="2"/>
</dbReference>
<feature type="repeat" description="ANK" evidence="3">
    <location>
        <begin position="77"/>
        <end position="116"/>
    </location>
</feature>
<dbReference type="AlphaFoldDB" id="A0A922M0L0"/>
<comment type="caution">
    <text evidence="4">The sequence shown here is derived from an EMBL/GenBank/DDBJ whole genome shotgun (WGS) entry which is preliminary data.</text>
</comment>
<dbReference type="InterPro" id="IPR036770">
    <property type="entry name" value="Ankyrin_rpt-contain_sf"/>
</dbReference>
<sequence length="308" mass="34807">MPSEVALGKSLQRELADSIIRMVPLDEIRILLACGAKVNEPVTQGLRPLHYAIWQRYLEATRLLVVRGCDVNARDDCGYSALHLAAEHGFIYLLPGNPEVVNLMIKQGARVNYECNEFSKPSPLDLAILKGDVTMLQMLLAAVFKNSILNFQILLESGADPNLKVYNDEDATQLRPALAEYLASNPEPSAEIVALLLRYGARVIMKTQFRDPDGILNHLQNVTSEEYQHIFYLLLEAAEAFDLCMIKRNNAVTATQKEALIHRAKTPISLLAQTRIFLRRYFKTMLVDVVPDMEIPKILHQYLLFNCR</sequence>
<dbReference type="Pfam" id="PF13857">
    <property type="entry name" value="Ank_5"/>
    <property type="match status" value="1"/>
</dbReference>
<dbReference type="PROSITE" id="PS50088">
    <property type="entry name" value="ANK_REPEAT"/>
    <property type="match status" value="2"/>
</dbReference>
<keyword evidence="1" id="KW-0677">Repeat</keyword>
<dbReference type="InterPro" id="IPR002110">
    <property type="entry name" value="Ankyrin_rpt"/>
</dbReference>
<evidence type="ECO:0000256" key="2">
    <source>
        <dbReference type="ARBA" id="ARBA00023043"/>
    </source>
</evidence>
<gene>
    <name evidence="4" type="ORF">HF086_018292</name>
</gene>
<dbReference type="PANTHER" id="PTHR24198">
    <property type="entry name" value="ANKYRIN REPEAT AND PROTEIN KINASE DOMAIN-CONTAINING PROTEIN"/>
    <property type="match status" value="1"/>
</dbReference>
<accession>A0A922M0L0</accession>
<evidence type="ECO:0000313" key="4">
    <source>
        <dbReference type="EMBL" id="KAH9628076.1"/>
    </source>
</evidence>
<evidence type="ECO:0000256" key="3">
    <source>
        <dbReference type="PROSITE-ProRule" id="PRU00023"/>
    </source>
</evidence>
<dbReference type="EMBL" id="JACEFF010000928">
    <property type="protein sequence ID" value="KAH9628076.1"/>
    <property type="molecule type" value="Genomic_DNA"/>
</dbReference>
<dbReference type="PANTHER" id="PTHR24198:SF165">
    <property type="entry name" value="ANKYRIN REPEAT-CONTAINING PROTEIN-RELATED"/>
    <property type="match status" value="1"/>
</dbReference>
<dbReference type="PROSITE" id="PS50297">
    <property type="entry name" value="ANK_REP_REGION"/>
    <property type="match status" value="1"/>
</dbReference>
<dbReference type="Proteomes" id="UP000814243">
    <property type="component" value="Unassembled WGS sequence"/>
</dbReference>
<dbReference type="SUPFAM" id="SSF48403">
    <property type="entry name" value="Ankyrin repeat"/>
    <property type="match status" value="1"/>
</dbReference>
<protein>
    <submittedName>
        <fullName evidence="4">Uncharacterized protein</fullName>
    </submittedName>
</protein>
<name>A0A922M0L0_SPOEX</name>
<proteinExistence type="predicted"/>
<reference evidence="4" key="1">
    <citation type="journal article" date="2021" name="G3 (Bethesda)">
        <title>Genome and transcriptome analysis of the beet armyworm Spodoptera exigua reveals targets for pest control. .</title>
        <authorList>
            <person name="Simon S."/>
            <person name="Breeschoten T."/>
            <person name="Jansen H.J."/>
            <person name="Dirks R.P."/>
            <person name="Schranz M.E."/>
            <person name="Ros V.I.D."/>
        </authorList>
    </citation>
    <scope>NUCLEOTIDE SEQUENCE</scope>
    <source>
        <strain evidence="4">TB_SE_WUR_2020</strain>
    </source>
</reference>
<organism evidence="4 5">
    <name type="scientific">Spodoptera exigua</name>
    <name type="common">Beet armyworm</name>
    <name type="synonym">Noctua fulgens</name>
    <dbReference type="NCBI Taxonomy" id="7107"/>
    <lineage>
        <taxon>Eukaryota</taxon>
        <taxon>Metazoa</taxon>
        <taxon>Ecdysozoa</taxon>
        <taxon>Arthropoda</taxon>
        <taxon>Hexapoda</taxon>
        <taxon>Insecta</taxon>
        <taxon>Pterygota</taxon>
        <taxon>Neoptera</taxon>
        <taxon>Endopterygota</taxon>
        <taxon>Lepidoptera</taxon>
        <taxon>Glossata</taxon>
        <taxon>Ditrysia</taxon>
        <taxon>Noctuoidea</taxon>
        <taxon>Noctuidae</taxon>
        <taxon>Amphipyrinae</taxon>
        <taxon>Spodoptera</taxon>
    </lineage>
</organism>
<keyword evidence="2 3" id="KW-0040">ANK repeat</keyword>